<dbReference type="AlphaFoldDB" id="S9R2Q6"/>
<feature type="compositionally biased region" description="Low complexity" evidence="1">
    <location>
        <begin position="22"/>
        <end position="47"/>
    </location>
</feature>
<dbReference type="InterPro" id="IPR038696">
    <property type="entry name" value="IalB_sf"/>
</dbReference>
<proteinExistence type="predicted"/>
<comment type="caution">
    <text evidence="3">The sequence shown here is derived from an EMBL/GenBank/DDBJ whole genome shotgun (WGS) entry which is preliminary data.</text>
</comment>
<organism evidence="3 4">
    <name type="scientific">Rubellimicrobium thermophilum DSM 16684</name>
    <dbReference type="NCBI Taxonomy" id="1123069"/>
    <lineage>
        <taxon>Bacteria</taxon>
        <taxon>Pseudomonadati</taxon>
        <taxon>Pseudomonadota</taxon>
        <taxon>Alphaproteobacteria</taxon>
        <taxon>Rhodobacterales</taxon>
        <taxon>Roseobacteraceae</taxon>
        <taxon>Rubellimicrobium</taxon>
    </lineage>
</organism>
<name>S9R2Q6_9RHOB</name>
<gene>
    <name evidence="3" type="ORF">ruthe_00991</name>
</gene>
<evidence type="ECO:0000256" key="2">
    <source>
        <dbReference type="SAM" id="SignalP"/>
    </source>
</evidence>
<dbReference type="PATRIC" id="fig|1123069.3.peg.962"/>
<dbReference type="STRING" id="1123069.ruthe_00991"/>
<dbReference type="Proteomes" id="UP000015346">
    <property type="component" value="Unassembled WGS sequence"/>
</dbReference>
<keyword evidence="2" id="KW-0732">Signal</keyword>
<evidence type="ECO:0000313" key="4">
    <source>
        <dbReference type="Proteomes" id="UP000015346"/>
    </source>
</evidence>
<keyword evidence="4" id="KW-1185">Reference proteome</keyword>
<feature type="region of interest" description="Disordered" evidence="1">
    <location>
        <begin position="22"/>
        <end position="62"/>
    </location>
</feature>
<dbReference type="EMBL" id="AOLV01000010">
    <property type="protein sequence ID" value="EPX86182.1"/>
    <property type="molecule type" value="Genomic_DNA"/>
</dbReference>
<dbReference type="InterPro" id="IPR010642">
    <property type="entry name" value="Invasion_prot_B"/>
</dbReference>
<evidence type="ECO:0000313" key="3">
    <source>
        <dbReference type="EMBL" id="EPX86182.1"/>
    </source>
</evidence>
<dbReference type="Pfam" id="PF06776">
    <property type="entry name" value="IalB"/>
    <property type="match status" value="1"/>
</dbReference>
<accession>S9R2Q6</accession>
<dbReference type="Gene3D" id="2.60.40.1880">
    <property type="entry name" value="Invasion associated locus B (IalB) protein"/>
    <property type="match status" value="1"/>
</dbReference>
<reference evidence="3 4" key="1">
    <citation type="journal article" date="2013" name="Stand. Genomic Sci.">
        <title>Genome sequence of the reddish-pigmented Rubellimicrobium thermophilum type strain (DSM 16684(T)), a member of the Roseobacter clade.</title>
        <authorList>
            <person name="Fiebig A."/>
            <person name="Riedel T."/>
            <person name="Gronow S."/>
            <person name="Petersen J."/>
            <person name="Klenk H.P."/>
            <person name="Goker M."/>
        </authorList>
    </citation>
    <scope>NUCLEOTIDE SEQUENCE [LARGE SCALE GENOMIC DNA]</scope>
    <source>
        <strain evidence="3 4">DSM 16684</strain>
    </source>
</reference>
<evidence type="ECO:0000256" key="1">
    <source>
        <dbReference type="SAM" id="MobiDB-lite"/>
    </source>
</evidence>
<dbReference type="OrthoDB" id="9797912at2"/>
<protein>
    <submittedName>
        <fullName evidence="3">Invasion protein B, involved in pathogenesis</fullName>
    </submittedName>
</protein>
<feature type="chain" id="PRO_5004555577" evidence="2">
    <location>
        <begin position="21"/>
        <end position="229"/>
    </location>
</feature>
<sequence length="229" mass="23644">MTIRLVSLLALLALAGPLAAQEATDPAPTEPASPADPAADPAAPAQEEGSDPAGTGLSMGEPVDQAAEPAIGEPYIREVFGDWALRCVREEEGPDPCQLYQLLHDGEGNTVAEISMFPLPPGQAGEAVAGATIVTPLETLLPEGLRLSVDGGAERRYPFTFCMRAGCVARVGFTAAELDQFRRGNAALLRIVPAAAPDQVVDLRISLSGFTAGFNTTAAAAEAPAEPAQ</sequence>
<dbReference type="RefSeq" id="WP_021097090.1">
    <property type="nucleotide sequence ID" value="NZ_KE557320.1"/>
</dbReference>
<dbReference type="HOGENOM" id="CLU_096085_1_0_5"/>
<feature type="signal peptide" evidence="2">
    <location>
        <begin position="1"/>
        <end position="20"/>
    </location>
</feature>